<feature type="domain" description="Cadherin" evidence="10">
    <location>
        <begin position="721"/>
        <end position="816"/>
    </location>
</feature>
<protein>
    <submittedName>
        <fullName evidence="12">Protocadherin Fat 4-like</fullName>
    </submittedName>
</protein>
<evidence type="ECO:0000313" key="12">
    <source>
        <dbReference type="RefSeq" id="XP_014678446.1"/>
    </source>
</evidence>
<dbReference type="Pfam" id="PF00028">
    <property type="entry name" value="Cadherin"/>
    <property type="match status" value="6"/>
</dbReference>
<dbReference type="PROSITE" id="PS00232">
    <property type="entry name" value="CADHERIN_1"/>
    <property type="match status" value="1"/>
</dbReference>
<keyword evidence="5" id="KW-0130">Cell adhesion</keyword>
<comment type="subcellular location">
    <subcellularLocation>
        <location evidence="1">Membrane</location>
    </subcellularLocation>
</comment>
<dbReference type="CDD" id="cd11304">
    <property type="entry name" value="Cadherin_repeat"/>
    <property type="match status" value="9"/>
</dbReference>
<dbReference type="InterPro" id="IPR020894">
    <property type="entry name" value="Cadherin_CS"/>
</dbReference>
<evidence type="ECO:0000256" key="5">
    <source>
        <dbReference type="ARBA" id="ARBA00022889"/>
    </source>
</evidence>
<feature type="domain" description="Cadherin" evidence="10">
    <location>
        <begin position="1132"/>
        <end position="1220"/>
    </location>
</feature>
<evidence type="ECO:0000259" key="10">
    <source>
        <dbReference type="PROSITE" id="PS50268"/>
    </source>
</evidence>
<evidence type="ECO:0000256" key="6">
    <source>
        <dbReference type="ARBA" id="ARBA00022989"/>
    </source>
</evidence>
<keyword evidence="3" id="KW-0677">Repeat</keyword>
<feature type="domain" description="Cadherin" evidence="10">
    <location>
        <begin position="117"/>
        <end position="216"/>
    </location>
</feature>
<keyword evidence="11" id="KW-1185">Reference proteome</keyword>
<feature type="domain" description="Cadherin" evidence="10">
    <location>
        <begin position="513"/>
        <end position="612"/>
    </location>
</feature>
<sequence>MNIYDSVTADDWPVFDETYYTGVAAQQENAAQELFTVRATTVGGATVAYTLRAADAAYDGYFSVEGATGVVSTVAGRPLDYAAAQWHHLVVTASAAGLSTDAVATVTVTRDASPVFAPPPSPLMVAASHPAGVVVYRAHATSHTGAPLLYSRVDPSSDEFAVDRDTGDVRTTVAPPLSLGAQTLTVLATEQGVGGLSARQTINIEVYDVAGNAPIFTTPAYSAEVPERAPPGYSVCVVKATAAAGAEVAYTIAADSPSRDDFAVDAASGVVTTTRMLDAPALLQLVIMATNLDVSAPTTTAVVGVVVMETATSGEAPVFAPVPDPVRVHVTWQQDATFYTVYATGSGKLQYVIDGGSTLYSLHGDTGELSTRRALQPTDVGTNYVTISATDADGLTADMTMSVEIYSGSLAYPEYTEPYYTAGVREGLPPGEHVVSVEASVPAESVEYDFTEASLSFHIDPNSGDIVTLVELSYDVQSLHYLTVRASVTGQPSLYTDVLVSVFVTSYQPPVFSPVAPLVRVADDVTAQTLVYTVYATHGGAPIRYSLRADAAMFAVDPTRGDVSTRVAPPLLIGDYVITVRAEDSLNSALYADVDLNVEVYNAAIVVEYPRFDQTIYDATVEEGGAAPQPVVTVRAATPGGDSVMYELNNEDAGYDGYFDMVENTGEITTLRTLDYNDMPLHTLTVTASNEVEPDLQDVTVVLVHVTEMVVPQFPCSQCRAEVWEDADVDSEFYTLTVTNANSFPNLVYAIEDDDSGGMFSLSNVAGEAVFSVAKPLQTGDYSLTVSATDGAASSLTSLSVRVNPANRPNFAAPSYNASILEVAPAGSYVADVWAVSPLGNLVTYRINKGNENDEQFEINADSGIVSLRKPLDREIYPWFYLNIVALDSAGSQVTFYVADINDNAPVFPEYNYTGFIWEGMSHGEQVLIVRAVWLLDREKRSADLAEENGFFPTPPTSPDPNSPLDREIQDEFSLEIVAEDNAGSGGHVTITYLVITIGDINDNAPVFDVAMETSYIISEADGVGTVVAKVVASDADAPLPSPNAVVRYYMLYGAEDQFQVDRITGDVYVSGALDRAAKPSYELLIAAYDCGAYQQLNDTITLTVDLTDVNNHAPYFAEATHAVSIVEGVAGVFVTKVTAVDLDDGLNLPLLYSIQDDVTADFVIDPADGTITTKRALRMSEQLAYNFSVYATDDTALWDMASMDVLVLLEESNLETPTFAADTDSVTLLEKLAVDTLVYVAWAEDGDVRR</sequence>
<evidence type="ECO:0000256" key="4">
    <source>
        <dbReference type="ARBA" id="ARBA00022837"/>
    </source>
</evidence>
<name>A0ABM1F1X5_PRICU</name>
<dbReference type="PROSITE" id="PS50268">
    <property type="entry name" value="CADHERIN_2"/>
    <property type="match status" value="10"/>
</dbReference>
<keyword evidence="7" id="KW-0472">Membrane</keyword>
<keyword evidence="4 8" id="KW-0106">Calcium</keyword>
<keyword evidence="2" id="KW-0812">Transmembrane</keyword>
<dbReference type="InterPro" id="IPR015919">
    <property type="entry name" value="Cadherin-like_sf"/>
</dbReference>
<reference evidence="12" key="1">
    <citation type="submission" date="2025-08" db="UniProtKB">
        <authorList>
            <consortium name="RefSeq"/>
        </authorList>
    </citation>
    <scope>IDENTIFICATION</scope>
</reference>
<dbReference type="PRINTS" id="PR00205">
    <property type="entry name" value="CADHERIN"/>
</dbReference>
<feature type="region of interest" description="Disordered" evidence="9">
    <location>
        <begin position="946"/>
        <end position="966"/>
    </location>
</feature>
<evidence type="ECO:0000313" key="11">
    <source>
        <dbReference type="Proteomes" id="UP000695022"/>
    </source>
</evidence>
<dbReference type="PANTHER" id="PTHR24025:SF23">
    <property type="entry name" value="NEURAL-CADHERIN"/>
    <property type="match status" value="1"/>
</dbReference>
<organism evidence="11 12">
    <name type="scientific">Priapulus caudatus</name>
    <name type="common">Priapulid worm</name>
    <dbReference type="NCBI Taxonomy" id="37621"/>
    <lineage>
        <taxon>Eukaryota</taxon>
        <taxon>Metazoa</taxon>
        <taxon>Ecdysozoa</taxon>
        <taxon>Scalidophora</taxon>
        <taxon>Priapulida</taxon>
        <taxon>Priapulimorpha</taxon>
        <taxon>Priapulimorphida</taxon>
        <taxon>Priapulidae</taxon>
        <taxon>Priapulus</taxon>
    </lineage>
</organism>
<evidence type="ECO:0000256" key="8">
    <source>
        <dbReference type="PROSITE-ProRule" id="PRU00043"/>
    </source>
</evidence>
<keyword evidence="6" id="KW-1133">Transmembrane helix</keyword>
<dbReference type="Proteomes" id="UP000695022">
    <property type="component" value="Unplaced"/>
</dbReference>
<evidence type="ECO:0000256" key="1">
    <source>
        <dbReference type="ARBA" id="ARBA00004370"/>
    </source>
</evidence>
<feature type="domain" description="Cadherin" evidence="10">
    <location>
        <begin position="964"/>
        <end position="1008"/>
    </location>
</feature>
<dbReference type="InterPro" id="IPR002126">
    <property type="entry name" value="Cadherin-like_dom"/>
</dbReference>
<feature type="domain" description="Cadherin" evidence="10">
    <location>
        <begin position="416"/>
        <end position="512"/>
    </location>
</feature>
<dbReference type="InterPro" id="IPR050971">
    <property type="entry name" value="Cadherin-domain_protein"/>
</dbReference>
<feature type="domain" description="Cadherin" evidence="10">
    <location>
        <begin position="1010"/>
        <end position="1117"/>
    </location>
</feature>
<evidence type="ECO:0000256" key="7">
    <source>
        <dbReference type="ARBA" id="ARBA00023136"/>
    </source>
</evidence>
<feature type="compositionally biased region" description="Pro residues" evidence="9">
    <location>
        <begin position="953"/>
        <end position="962"/>
    </location>
</feature>
<dbReference type="Gene3D" id="2.60.40.60">
    <property type="entry name" value="Cadherins"/>
    <property type="match status" value="11"/>
</dbReference>
<dbReference type="PANTHER" id="PTHR24025">
    <property type="entry name" value="DESMOGLEIN FAMILY MEMBER"/>
    <property type="match status" value="1"/>
</dbReference>
<proteinExistence type="predicted"/>
<evidence type="ECO:0000256" key="9">
    <source>
        <dbReference type="SAM" id="MobiDB-lite"/>
    </source>
</evidence>
<dbReference type="SUPFAM" id="SSF49313">
    <property type="entry name" value="Cadherin-like"/>
    <property type="match status" value="12"/>
</dbReference>
<feature type="domain" description="Cadherin" evidence="10">
    <location>
        <begin position="217"/>
        <end position="319"/>
    </location>
</feature>
<dbReference type="RefSeq" id="XP_014678446.1">
    <property type="nucleotide sequence ID" value="XM_014822960.1"/>
</dbReference>
<accession>A0ABM1F1X5</accession>
<feature type="domain" description="Cadherin" evidence="10">
    <location>
        <begin position="812"/>
        <end position="908"/>
    </location>
</feature>
<gene>
    <name evidence="12" type="primary">LOC106818238</name>
</gene>
<dbReference type="SMART" id="SM00112">
    <property type="entry name" value="CA"/>
    <property type="match status" value="10"/>
</dbReference>
<dbReference type="GeneID" id="106818238"/>
<evidence type="ECO:0000256" key="3">
    <source>
        <dbReference type="ARBA" id="ARBA00022737"/>
    </source>
</evidence>
<feature type="domain" description="Cadherin" evidence="10">
    <location>
        <begin position="613"/>
        <end position="714"/>
    </location>
</feature>
<evidence type="ECO:0000256" key="2">
    <source>
        <dbReference type="ARBA" id="ARBA00022692"/>
    </source>
</evidence>